<dbReference type="Proteomes" id="UP000235828">
    <property type="component" value="Chromosome A"/>
</dbReference>
<dbReference type="PROSITE" id="PS51257">
    <property type="entry name" value="PROKAR_LIPOPROTEIN"/>
    <property type="match status" value="1"/>
</dbReference>
<evidence type="ECO:0000313" key="3">
    <source>
        <dbReference type="Proteomes" id="UP000235828"/>
    </source>
</evidence>
<sequence>MTKRNAIAIALSALFAACGANAATIYENENGDYLKLYGEVGVGGHIGARYEYGEFHADKEYIDDSFATMGVKGIKDKMHFRLELDYERENWKYGSGDMRLAIDKVFIGYDVLDNHYLEAGLTDTAFDDYDKWGDFTFDTTVETGEAGDQDQTIKYEGRFFGDLKVGASYTYYAKSNSGSELGNITSSYIGYFADDYSAVLGYERRTGSQGKSKYGKQQLAGFGARYRATDDLWIGINGYYEEEDIALETTLVDGTDPLNKVYVYNNYQPVKNKGALVSAKYALTDIWELTVSANYETYEVWDKESPAWDTKDHDWGKERTWQTYGVNYRPTRDSVIALELNSGEAAQRAYAYARVYF</sequence>
<evidence type="ECO:0008006" key="4">
    <source>
        <dbReference type="Google" id="ProtNLM"/>
    </source>
</evidence>
<organism evidence="2 3">
    <name type="scientific">Vibrio tapetis subsp. tapetis</name>
    <dbReference type="NCBI Taxonomy" id="1671868"/>
    <lineage>
        <taxon>Bacteria</taxon>
        <taxon>Pseudomonadati</taxon>
        <taxon>Pseudomonadota</taxon>
        <taxon>Gammaproteobacteria</taxon>
        <taxon>Vibrionales</taxon>
        <taxon>Vibrionaceae</taxon>
        <taxon>Vibrio</taxon>
    </lineage>
</organism>
<dbReference type="OrthoDB" id="6211646at2"/>
<feature type="chain" id="PRO_5014640735" description="Porin" evidence="1">
    <location>
        <begin position="23"/>
        <end position="357"/>
    </location>
</feature>
<keyword evidence="1" id="KW-0732">Signal</keyword>
<accession>A0A2N8ZG78</accession>
<reference evidence="2 3" key="1">
    <citation type="submission" date="2017-10" db="EMBL/GenBank/DDBJ databases">
        <authorList>
            <person name="Banno H."/>
            <person name="Chua N.-H."/>
        </authorList>
    </citation>
    <scope>NUCLEOTIDE SEQUENCE [LARGE SCALE GENOMIC DNA]</scope>
    <source>
        <strain evidence="2">Vibrio tapetis CECT4600</strain>
    </source>
</reference>
<dbReference type="KEGG" id="vta:A2955"/>
<name>A0A2N8ZG78_9VIBR</name>
<feature type="signal peptide" evidence="1">
    <location>
        <begin position="1"/>
        <end position="22"/>
    </location>
</feature>
<evidence type="ECO:0000313" key="2">
    <source>
        <dbReference type="EMBL" id="SON50921.1"/>
    </source>
</evidence>
<proteinExistence type="predicted"/>
<evidence type="ECO:0000256" key="1">
    <source>
        <dbReference type="SAM" id="SignalP"/>
    </source>
</evidence>
<dbReference type="RefSeq" id="WP_102523330.1">
    <property type="nucleotide sequence ID" value="NZ_LT960611.1"/>
</dbReference>
<dbReference type="SUPFAM" id="SSF56935">
    <property type="entry name" value="Porins"/>
    <property type="match status" value="1"/>
</dbReference>
<keyword evidence="3" id="KW-1185">Reference proteome</keyword>
<dbReference type="AlphaFoldDB" id="A0A2N8ZG78"/>
<gene>
    <name evidence="2" type="ORF">VTAP4600_A2955</name>
</gene>
<protein>
    <recommendedName>
        <fullName evidence="4">Porin</fullName>
    </recommendedName>
</protein>
<dbReference type="EMBL" id="LT960611">
    <property type="protein sequence ID" value="SON50921.1"/>
    <property type="molecule type" value="Genomic_DNA"/>
</dbReference>